<evidence type="ECO:0000313" key="7">
    <source>
        <dbReference type="Proteomes" id="UP000608513"/>
    </source>
</evidence>
<dbReference type="GO" id="GO:0005829">
    <property type="term" value="C:cytosol"/>
    <property type="evidence" value="ECO:0007669"/>
    <property type="project" value="TreeGrafter"/>
</dbReference>
<organism evidence="6 7">
    <name type="scientific">Ramlibacter cellulosilyticus</name>
    <dbReference type="NCBI Taxonomy" id="2764187"/>
    <lineage>
        <taxon>Bacteria</taxon>
        <taxon>Pseudomonadati</taxon>
        <taxon>Pseudomonadota</taxon>
        <taxon>Betaproteobacteria</taxon>
        <taxon>Burkholderiales</taxon>
        <taxon>Comamonadaceae</taxon>
        <taxon>Ramlibacter</taxon>
    </lineage>
</organism>
<dbReference type="FunFam" id="1.10.10.10:FF:000001">
    <property type="entry name" value="LysR family transcriptional regulator"/>
    <property type="match status" value="1"/>
</dbReference>
<keyword evidence="7" id="KW-1185">Reference proteome</keyword>
<gene>
    <name evidence="6" type="ORF">H8N03_00150</name>
</gene>
<evidence type="ECO:0000256" key="1">
    <source>
        <dbReference type="ARBA" id="ARBA00009437"/>
    </source>
</evidence>
<dbReference type="PROSITE" id="PS50931">
    <property type="entry name" value="HTH_LYSR"/>
    <property type="match status" value="1"/>
</dbReference>
<dbReference type="InterPro" id="IPR036388">
    <property type="entry name" value="WH-like_DNA-bd_sf"/>
</dbReference>
<dbReference type="InterPro" id="IPR005119">
    <property type="entry name" value="LysR_subst-bd"/>
</dbReference>
<comment type="caution">
    <text evidence="6">The sequence shown here is derived from an EMBL/GenBank/DDBJ whole genome shotgun (WGS) entry which is preliminary data.</text>
</comment>
<sequence length="307" mass="34403">MNLSSRDLRAVIALIDERNFTRAAERMHLSQSSFSALIQGVEESLGAKLFERSTRSVVLTPEGRLFEESARRVLADFDGMVENFRDHAQRRRGRVAMAALPSLAAGWLPGVLAEYRTRYPGIELALMDSLSEQCLAMLRAGQVDLALATAGDKDADLATEELCSDEFHLICRKDHPLARQKEIRLRDLAAHPFVHLSRNSSVRQYLEAAFHPVTMQTVLEVEHLATVTGMVQAGIGITVVPALTLFHFDHPDLAVRPVEIKGLRRRILLVRRKTDPLSSAAQALYDLMIEQKPLVRVPRSQRGRRRG</sequence>
<dbReference type="SUPFAM" id="SSF53850">
    <property type="entry name" value="Periplasmic binding protein-like II"/>
    <property type="match status" value="1"/>
</dbReference>
<dbReference type="RefSeq" id="WP_187074099.1">
    <property type="nucleotide sequence ID" value="NZ_JACORT010000001.1"/>
</dbReference>
<dbReference type="InterPro" id="IPR050950">
    <property type="entry name" value="HTH-type_LysR_regulators"/>
</dbReference>
<dbReference type="InterPro" id="IPR036390">
    <property type="entry name" value="WH_DNA-bd_sf"/>
</dbReference>
<dbReference type="Proteomes" id="UP000608513">
    <property type="component" value="Unassembled WGS sequence"/>
</dbReference>
<keyword evidence="3" id="KW-0238">DNA-binding</keyword>
<accession>A0A923SCX6</accession>
<keyword evidence="4" id="KW-0804">Transcription</keyword>
<dbReference type="CDD" id="cd08440">
    <property type="entry name" value="PBP2_LTTR_like_4"/>
    <property type="match status" value="1"/>
</dbReference>
<evidence type="ECO:0000313" key="6">
    <source>
        <dbReference type="EMBL" id="MBC5781332.1"/>
    </source>
</evidence>
<dbReference type="Pfam" id="PF00126">
    <property type="entry name" value="HTH_1"/>
    <property type="match status" value="1"/>
</dbReference>
<feature type="domain" description="HTH lysR-type" evidence="5">
    <location>
        <begin position="1"/>
        <end position="60"/>
    </location>
</feature>
<comment type="similarity">
    <text evidence="1">Belongs to the LysR transcriptional regulatory family.</text>
</comment>
<dbReference type="PANTHER" id="PTHR30419">
    <property type="entry name" value="HTH-TYPE TRANSCRIPTIONAL REGULATOR YBHD"/>
    <property type="match status" value="1"/>
</dbReference>
<dbReference type="Gene3D" id="3.40.190.290">
    <property type="match status" value="1"/>
</dbReference>
<protein>
    <submittedName>
        <fullName evidence="6">LysR family transcriptional regulator</fullName>
    </submittedName>
</protein>
<keyword evidence="2" id="KW-0805">Transcription regulation</keyword>
<evidence type="ECO:0000259" key="5">
    <source>
        <dbReference type="PROSITE" id="PS50931"/>
    </source>
</evidence>
<dbReference type="InterPro" id="IPR000847">
    <property type="entry name" value="LysR_HTH_N"/>
</dbReference>
<name>A0A923SCX6_9BURK</name>
<proteinExistence type="inferred from homology"/>
<dbReference type="AlphaFoldDB" id="A0A923SCX6"/>
<dbReference type="PANTHER" id="PTHR30419:SF8">
    <property type="entry name" value="NITROGEN ASSIMILATION TRANSCRIPTIONAL ACTIVATOR-RELATED"/>
    <property type="match status" value="1"/>
</dbReference>
<dbReference type="PRINTS" id="PR00039">
    <property type="entry name" value="HTHLYSR"/>
</dbReference>
<reference evidence="6" key="1">
    <citation type="submission" date="2020-08" db="EMBL/GenBank/DDBJ databases">
        <title>Ramlibacter sp. USB13 16S ribosomal RNA gene genome sequencing and assembly.</title>
        <authorList>
            <person name="Kang M."/>
        </authorList>
    </citation>
    <scope>NUCLEOTIDE SEQUENCE</scope>
    <source>
        <strain evidence="6">USB13</strain>
    </source>
</reference>
<evidence type="ECO:0000256" key="2">
    <source>
        <dbReference type="ARBA" id="ARBA00023015"/>
    </source>
</evidence>
<dbReference type="SUPFAM" id="SSF46785">
    <property type="entry name" value="Winged helix' DNA-binding domain"/>
    <property type="match status" value="1"/>
</dbReference>
<dbReference type="EMBL" id="JACORT010000001">
    <property type="protein sequence ID" value="MBC5781332.1"/>
    <property type="molecule type" value="Genomic_DNA"/>
</dbReference>
<dbReference type="GO" id="GO:0003700">
    <property type="term" value="F:DNA-binding transcription factor activity"/>
    <property type="evidence" value="ECO:0007669"/>
    <property type="project" value="InterPro"/>
</dbReference>
<dbReference type="Gene3D" id="1.10.10.10">
    <property type="entry name" value="Winged helix-like DNA-binding domain superfamily/Winged helix DNA-binding domain"/>
    <property type="match status" value="1"/>
</dbReference>
<dbReference type="Pfam" id="PF03466">
    <property type="entry name" value="LysR_substrate"/>
    <property type="match status" value="1"/>
</dbReference>
<dbReference type="GO" id="GO:0003677">
    <property type="term" value="F:DNA binding"/>
    <property type="evidence" value="ECO:0007669"/>
    <property type="project" value="UniProtKB-KW"/>
</dbReference>
<evidence type="ECO:0000256" key="4">
    <source>
        <dbReference type="ARBA" id="ARBA00023163"/>
    </source>
</evidence>
<evidence type="ECO:0000256" key="3">
    <source>
        <dbReference type="ARBA" id="ARBA00023125"/>
    </source>
</evidence>